<accession>A0ABU7IC69</accession>
<dbReference type="InterPro" id="IPR010895">
    <property type="entry name" value="CHRD"/>
</dbReference>
<dbReference type="RefSeq" id="WP_330109259.1">
    <property type="nucleotide sequence ID" value="NZ_JAZDQT010000003.1"/>
</dbReference>
<name>A0ABU7IC69_9SPHI</name>
<dbReference type="Pfam" id="PF07452">
    <property type="entry name" value="CHRD"/>
    <property type="match status" value="1"/>
</dbReference>
<comment type="caution">
    <text evidence="2">The sequence shown here is derived from an EMBL/GenBank/DDBJ whole genome shotgun (WGS) entry which is preliminary data.</text>
</comment>
<dbReference type="PROSITE" id="PS51257">
    <property type="entry name" value="PROKAR_LIPOPROTEIN"/>
    <property type="match status" value="1"/>
</dbReference>
<evidence type="ECO:0000259" key="1">
    <source>
        <dbReference type="Pfam" id="PF07452"/>
    </source>
</evidence>
<proteinExistence type="predicted"/>
<protein>
    <submittedName>
        <fullName evidence="2">CHRD domain-containing protein</fullName>
    </submittedName>
</protein>
<feature type="domain" description="CHRD" evidence="1">
    <location>
        <begin position="48"/>
        <end position="161"/>
    </location>
</feature>
<organism evidence="2 3">
    <name type="scientific">Pedobacter albus</name>
    <dbReference type="NCBI Taxonomy" id="3113905"/>
    <lineage>
        <taxon>Bacteria</taxon>
        <taxon>Pseudomonadati</taxon>
        <taxon>Bacteroidota</taxon>
        <taxon>Sphingobacteriia</taxon>
        <taxon>Sphingobacteriales</taxon>
        <taxon>Sphingobacteriaceae</taxon>
        <taxon>Pedobacter</taxon>
    </lineage>
</organism>
<dbReference type="EMBL" id="JAZDQT010000003">
    <property type="protein sequence ID" value="MEE1946972.1"/>
    <property type="molecule type" value="Genomic_DNA"/>
</dbReference>
<reference evidence="2 3" key="1">
    <citation type="submission" date="2024-01" db="EMBL/GenBank/DDBJ databases">
        <title>Pedobacter sp. nov., isolated from fresh soil.</title>
        <authorList>
            <person name="Le N.T.T."/>
        </authorList>
    </citation>
    <scope>NUCLEOTIDE SEQUENCE [LARGE SCALE GENOMIC DNA]</scope>
    <source>
        <strain evidence="2 3">KR3-3</strain>
    </source>
</reference>
<gene>
    <name evidence="2" type="ORF">VRU48_17745</name>
</gene>
<evidence type="ECO:0000313" key="2">
    <source>
        <dbReference type="EMBL" id="MEE1946972.1"/>
    </source>
</evidence>
<keyword evidence="3" id="KW-1185">Reference proteome</keyword>
<sequence length="165" mass="18491">MKKDLRIRNPRKWNLKLLFWCLLMSVGFISCKKEIKTSDVYTLRQWKVDLSASNMVPAISGRTDHAVAVFYLMTDNNLYYYIYFDQPLNNNDTPGKAIVYTGASGSNGTVLIDLSNGAFNSDREVKGSVPLSSTLINDLNTKATYLQIASTQQANGLVRGTMQSY</sequence>
<dbReference type="Proteomes" id="UP001336835">
    <property type="component" value="Unassembled WGS sequence"/>
</dbReference>
<evidence type="ECO:0000313" key="3">
    <source>
        <dbReference type="Proteomes" id="UP001336835"/>
    </source>
</evidence>